<dbReference type="Proteomes" id="UP000194003">
    <property type="component" value="Unassembled WGS sequence"/>
</dbReference>
<evidence type="ECO:0000256" key="1">
    <source>
        <dbReference type="SAM" id="MobiDB-lite"/>
    </source>
</evidence>
<gene>
    <name evidence="2" type="ORF">MAIT1_04359</name>
</gene>
<protein>
    <submittedName>
        <fullName evidence="2">Uncharacterized protein</fullName>
    </submittedName>
</protein>
<proteinExistence type="predicted"/>
<name>A0A1Y2K506_9PROT</name>
<keyword evidence="3" id="KW-1185">Reference proteome</keyword>
<reference evidence="2 3" key="1">
    <citation type="journal article" date="2016" name="BMC Genomics">
        <title>Combined genomic and structural analyses of a cultured magnetotactic bacterium reveals its niche adaptation to a dynamic environment.</title>
        <authorList>
            <person name="Araujo A.C."/>
            <person name="Morillo V."/>
            <person name="Cypriano J."/>
            <person name="Teixeira L.C."/>
            <person name="Leao P."/>
            <person name="Lyra S."/>
            <person name="Almeida L.G."/>
            <person name="Bazylinski D.A."/>
            <person name="Vasconcellos A.T."/>
            <person name="Abreu F."/>
            <person name="Lins U."/>
        </authorList>
    </citation>
    <scope>NUCLEOTIDE SEQUENCE [LARGE SCALE GENOMIC DNA]</scope>
    <source>
        <strain evidence="2 3">IT-1</strain>
    </source>
</reference>
<comment type="caution">
    <text evidence="2">The sequence shown here is derived from an EMBL/GenBank/DDBJ whole genome shotgun (WGS) entry which is preliminary data.</text>
</comment>
<feature type="region of interest" description="Disordered" evidence="1">
    <location>
        <begin position="93"/>
        <end position="121"/>
    </location>
</feature>
<dbReference type="RefSeq" id="WP_085442529.1">
    <property type="nucleotide sequence ID" value="NZ_LVJN01000019.1"/>
</dbReference>
<evidence type="ECO:0000313" key="3">
    <source>
        <dbReference type="Proteomes" id="UP000194003"/>
    </source>
</evidence>
<dbReference type="AlphaFoldDB" id="A0A1Y2K506"/>
<accession>A0A1Y2K506</accession>
<sequence>MSEPIQPVSEAVTRASAYAEHAYAEITRASGKRTAPQDRAAETGKSAWSAEAGVVLLSRAAQTLKGLIAQGRSLGEAALKSAHALYDFAGRLRTRAPEQKPTPAPATRGRTASSTGPWAPEAYRVKLSPSAKLALGVMDHMQADSDAQAAFLRKVARAEQAGRYADGELEQAREAVDYWLTPSQEGGSG</sequence>
<evidence type="ECO:0000313" key="2">
    <source>
        <dbReference type="EMBL" id="OSM04447.1"/>
    </source>
</evidence>
<dbReference type="EMBL" id="LVJN01000019">
    <property type="protein sequence ID" value="OSM04447.1"/>
    <property type="molecule type" value="Genomic_DNA"/>
</dbReference>
<organism evidence="2 3">
    <name type="scientific">Magnetofaba australis IT-1</name>
    <dbReference type="NCBI Taxonomy" id="1434232"/>
    <lineage>
        <taxon>Bacteria</taxon>
        <taxon>Pseudomonadati</taxon>
        <taxon>Pseudomonadota</taxon>
        <taxon>Magnetococcia</taxon>
        <taxon>Magnetococcales</taxon>
        <taxon>Magnetococcaceae</taxon>
        <taxon>Magnetofaba</taxon>
    </lineage>
</organism>